<protein>
    <submittedName>
        <fullName evidence="1">Uncharacterized protein</fullName>
    </submittedName>
</protein>
<sequence length="126" mass="14574">MKKIYKTISNTDHQTIFLHISMNCTCLQKVILGNMTYSSVSSSVQNSNERIYSWFSTIATKTQPTTMKFQANEKDNPDHEYRKCEPNMLLNDTDIGKGIVRLSKVTAGFNEFFTFFFKNKKGTFLF</sequence>
<keyword evidence="2" id="KW-1185">Reference proteome</keyword>
<dbReference type="EMBL" id="ASPP01045420">
    <property type="protein sequence ID" value="ETN98913.1"/>
    <property type="molecule type" value="Genomic_DNA"/>
</dbReference>
<comment type="caution">
    <text evidence="1">The sequence shown here is derived from an EMBL/GenBank/DDBJ whole genome shotgun (WGS) entry which is preliminary data.</text>
</comment>
<evidence type="ECO:0000313" key="2">
    <source>
        <dbReference type="Proteomes" id="UP000023152"/>
    </source>
</evidence>
<dbReference type="Proteomes" id="UP000023152">
    <property type="component" value="Unassembled WGS sequence"/>
</dbReference>
<dbReference type="AlphaFoldDB" id="X6LBM1"/>
<proteinExistence type="predicted"/>
<accession>X6LBM1</accession>
<reference evidence="1 2" key="1">
    <citation type="journal article" date="2013" name="Curr. Biol.">
        <title>The Genome of the Foraminiferan Reticulomyxa filosa.</title>
        <authorList>
            <person name="Glockner G."/>
            <person name="Hulsmann N."/>
            <person name="Schleicher M."/>
            <person name="Noegel A.A."/>
            <person name="Eichinger L."/>
            <person name="Gallinger C."/>
            <person name="Pawlowski J."/>
            <person name="Sierra R."/>
            <person name="Euteneuer U."/>
            <person name="Pillet L."/>
            <person name="Moustafa A."/>
            <person name="Platzer M."/>
            <person name="Groth M."/>
            <person name="Szafranski K."/>
            <person name="Schliwa M."/>
        </authorList>
    </citation>
    <scope>NUCLEOTIDE SEQUENCE [LARGE SCALE GENOMIC DNA]</scope>
</reference>
<name>X6LBM1_RETFI</name>
<organism evidence="1 2">
    <name type="scientific">Reticulomyxa filosa</name>
    <dbReference type="NCBI Taxonomy" id="46433"/>
    <lineage>
        <taxon>Eukaryota</taxon>
        <taxon>Sar</taxon>
        <taxon>Rhizaria</taxon>
        <taxon>Retaria</taxon>
        <taxon>Foraminifera</taxon>
        <taxon>Monothalamids</taxon>
        <taxon>Reticulomyxidae</taxon>
        <taxon>Reticulomyxa</taxon>
    </lineage>
</organism>
<gene>
    <name evidence="1" type="ORF">RFI_38575</name>
</gene>
<evidence type="ECO:0000313" key="1">
    <source>
        <dbReference type="EMBL" id="ETN98913.1"/>
    </source>
</evidence>